<keyword evidence="3" id="KW-1185">Reference proteome</keyword>
<sequence>MTGYKNSLADVKDTLSVYEDHWIKLGLDNNIKTQLRNIKNCFESVFSWDIHTLSGFNQSFKFNIIDKVQEKQEMIIDMDGTGKDDEFVFYRFFLQLITIHEDYMNERYKESYLNIESIVKFMETCKFDESDKQYSDAYHHIARATNVFIALTLKIDSEKLLNYVKQMNNFNQAEKAAVCAVKARIFMEYPPKGNDIALELADRACTLHSVEPKWLLIWLKAKKRVRHHYEPFKMPGDDEIAKALYLYETQTNPKFLIHAYQLYKEAGFVNKMHNNLKLSNKYYKLSSDIAKKSIELAKDDTKLQNSILLYYLHFPEYLLTKDFIDNIITKLTNVKNSMVHLTIGRYYLNRKKDYEKAKMYFSRAKAYGNFNSSLQLIKVDCLLQSVHEFPYVVKLNELYKDYQNPKNRVIILIHILIYYIYSDYNPKEIMYYLKLYIDQDIEDSIKKRLLMFVRPLINEDKLSIKANEFLNVLFVNVKKIVYNIKWDEEEKNMFENTFVRFNKILQLNFKPENHFNNDNKTAVYKKNESWRKQQVDKSNESHQRNKESWRKPQNSSSNK</sequence>
<organism evidence="2 3">
    <name type="scientific">Macrosiphum euphorbiae</name>
    <name type="common">potato aphid</name>
    <dbReference type="NCBI Taxonomy" id="13131"/>
    <lineage>
        <taxon>Eukaryota</taxon>
        <taxon>Metazoa</taxon>
        <taxon>Ecdysozoa</taxon>
        <taxon>Arthropoda</taxon>
        <taxon>Hexapoda</taxon>
        <taxon>Insecta</taxon>
        <taxon>Pterygota</taxon>
        <taxon>Neoptera</taxon>
        <taxon>Paraneoptera</taxon>
        <taxon>Hemiptera</taxon>
        <taxon>Sternorrhyncha</taxon>
        <taxon>Aphidomorpha</taxon>
        <taxon>Aphidoidea</taxon>
        <taxon>Aphididae</taxon>
        <taxon>Macrosiphini</taxon>
        <taxon>Macrosiphum</taxon>
    </lineage>
</organism>
<evidence type="ECO:0000313" key="2">
    <source>
        <dbReference type="EMBL" id="CAI6347193.1"/>
    </source>
</evidence>
<evidence type="ECO:0000256" key="1">
    <source>
        <dbReference type="SAM" id="MobiDB-lite"/>
    </source>
</evidence>
<gene>
    <name evidence="2" type="ORF">MEUPH1_LOCUS4008</name>
</gene>
<accession>A0AAV0VSN7</accession>
<evidence type="ECO:0000313" key="3">
    <source>
        <dbReference type="Proteomes" id="UP001160148"/>
    </source>
</evidence>
<feature type="compositionally biased region" description="Basic and acidic residues" evidence="1">
    <location>
        <begin position="528"/>
        <end position="550"/>
    </location>
</feature>
<dbReference type="AlphaFoldDB" id="A0AAV0VSN7"/>
<protein>
    <submittedName>
        <fullName evidence="2">Uncharacterized protein</fullName>
    </submittedName>
</protein>
<feature type="region of interest" description="Disordered" evidence="1">
    <location>
        <begin position="528"/>
        <end position="559"/>
    </location>
</feature>
<dbReference type="Proteomes" id="UP001160148">
    <property type="component" value="Unassembled WGS sequence"/>
</dbReference>
<comment type="caution">
    <text evidence="2">The sequence shown here is derived from an EMBL/GenBank/DDBJ whole genome shotgun (WGS) entry which is preliminary data.</text>
</comment>
<dbReference type="EMBL" id="CARXXK010000001">
    <property type="protein sequence ID" value="CAI6347193.1"/>
    <property type="molecule type" value="Genomic_DNA"/>
</dbReference>
<reference evidence="2 3" key="1">
    <citation type="submission" date="2023-01" db="EMBL/GenBank/DDBJ databases">
        <authorList>
            <person name="Whitehead M."/>
        </authorList>
    </citation>
    <scope>NUCLEOTIDE SEQUENCE [LARGE SCALE GENOMIC DNA]</scope>
</reference>
<proteinExistence type="predicted"/>
<name>A0AAV0VSN7_9HEMI</name>